<dbReference type="PATRIC" id="fig|796385.3.peg.4365"/>
<dbReference type="Proteomes" id="UP000035331">
    <property type="component" value="Chromosome"/>
</dbReference>
<evidence type="ECO:0000313" key="2">
    <source>
        <dbReference type="Proteomes" id="UP000035331"/>
    </source>
</evidence>
<sequence>MTIYCCKCSNNQSLSHFISNSPWPSTNLLKFVRTKAVDIYVLMGKQGPKPKFTISPVLIKIVNLSYLWKGNIIGNGTYQIKNKRVRKYICRIRGRVFNDRTDTFFKNLRKDEFIIKLALKMAIRGMSALLTNYSYLFISMFHQ</sequence>
<name>A0A0G3CKX0_METBA</name>
<dbReference type="AlphaFoldDB" id="A0A0G3CKX0"/>
<reference evidence="1 2" key="2">
    <citation type="journal article" date="2015" name="Stand. Genomic Sci.">
        <title>The complete genome sequence of the rumen methanogen Methanosarcina barkeri CM1.</title>
        <authorList>
            <person name="Lambie S.C."/>
            <person name="Kelly W.J."/>
            <person name="Leahy S.C."/>
            <person name="Li D."/>
            <person name="Reilly K."/>
            <person name="McAllister T.A."/>
            <person name="Valle E.R."/>
            <person name="Attwood G.T."/>
            <person name="Altermann E."/>
        </authorList>
    </citation>
    <scope>NUCLEOTIDE SEQUENCE [LARGE SCALE GENOMIC DNA]</scope>
    <source>
        <strain evidence="1 2">CM1</strain>
    </source>
</reference>
<organism evidence="1 2">
    <name type="scientific">Methanosarcina barkeri CM1</name>
    <dbReference type="NCBI Taxonomy" id="796385"/>
    <lineage>
        <taxon>Archaea</taxon>
        <taxon>Methanobacteriati</taxon>
        <taxon>Methanobacteriota</taxon>
        <taxon>Stenosarchaea group</taxon>
        <taxon>Methanomicrobia</taxon>
        <taxon>Methanosarcinales</taxon>
        <taxon>Methanosarcinaceae</taxon>
        <taxon>Methanosarcina</taxon>
    </lineage>
</organism>
<evidence type="ECO:0000313" key="1">
    <source>
        <dbReference type="EMBL" id="AKJ40583.1"/>
    </source>
</evidence>
<gene>
    <name evidence="1" type="ORF">MCM1_3600</name>
</gene>
<accession>A0A0G3CKX0</accession>
<reference evidence="2" key="1">
    <citation type="submission" date="2014-06" db="EMBL/GenBank/DDBJ databases">
        <title>The complete genome sequence of Methanosarcina barkeri CM1.</title>
        <authorList>
            <consortium name="Pastoral Greenhouse Gas Research Consortium"/>
            <person name="Lambie S.C."/>
            <person name="Leahy S.C."/>
            <person name="Kelly W.J."/>
            <person name="Li D."/>
            <person name="Reilly K."/>
            <person name="Attwood G.T."/>
            <person name="Altermann E."/>
        </authorList>
    </citation>
    <scope>NUCLEOTIDE SEQUENCE [LARGE SCALE GENOMIC DNA]</scope>
    <source>
        <strain evidence="2">CM1</strain>
    </source>
</reference>
<protein>
    <submittedName>
        <fullName evidence="1">Uncharacterized protein</fullName>
    </submittedName>
</protein>
<proteinExistence type="predicted"/>
<dbReference type="EMBL" id="CP008746">
    <property type="protein sequence ID" value="AKJ40583.1"/>
    <property type="molecule type" value="Genomic_DNA"/>
</dbReference>